<dbReference type="OMA" id="TAYYAQP"/>
<dbReference type="EMBL" id="DS027060">
    <property type="protein sequence ID" value="EAW07052.1"/>
    <property type="molecule type" value="Genomic_DNA"/>
</dbReference>
<keyword evidence="6" id="KW-0408">Iron</keyword>
<reference evidence="9 10" key="1">
    <citation type="journal article" date="2008" name="PLoS Genet.">
        <title>Genomic islands in the pathogenic filamentous fungus Aspergillus fumigatus.</title>
        <authorList>
            <person name="Fedorova N.D."/>
            <person name="Khaldi N."/>
            <person name="Joardar V.S."/>
            <person name="Maiti R."/>
            <person name="Amedeo P."/>
            <person name="Anderson M.J."/>
            <person name="Crabtree J."/>
            <person name="Silva J.C."/>
            <person name="Badger J.H."/>
            <person name="Albarraq A."/>
            <person name="Angiuoli S."/>
            <person name="Bussey H."/>
            <person name="Bowyer P."/>
            <person name="Cotty P.J."/>
            <person name="Dyer P.S."/>
            <person name="Egan A."/>
            <person name="Galens K."/>
            <person name="Fraser-Liggett C.M."/>
            <person name="Haas B.J."/>
            <person name="Inman J.M."/>
            <person name="Kent R."/>
            <person name="Lemieux S."/>
            <person name="Malavazi I."/>
            <person name="Orvis J."/>
            <person name="Roemer T."/>
            <person name="Ronning C.M."/>
            <person name="Sundaram J.P."/>
            <person name="Sutton G."/>
            <person name="Turner G."/>
            <person name="Venter J.C."/>
            <person name="White O.R."/>
            <person name="Whitty B.R."/>
            <person name="Youngman P."/>
            <person name="Wolfe K.H."/>
            <person name="Goldman G.H."/>
            <person name="Wortman J.R."/>
            <person name="Jiang B."/>
            <person name="Denning D.W."/>
            <person name="Nierman W.C."/>
        </authorList>
    </citation>
    <scope>NUCLEOTIDE SEQUENCE [LARGE SCALE GENOMIC DNA]</scope>
    <source>
        <strain evidence="10">ATCC 1007 / CBS 513.65 / DSM 816 / NCTC 3887 / NRRL 1</strain>
    </source>
</reference>
<evidence type="ECO:0000259" key="8">
    <source>
        <dbReference type="Pfam" id="PF02668"/>
    </source>
</evidence>
<dbReference type="SUPFAM" id="SSF51197">
    <property type="entry name" value="Clavaminate synthase-like"/>
    <property type="match status" value="1"/>
</dbReference>
<dbReference type="VEuPathDB" id="FungiDB:ACLA_087580"/>
<evidence type="ECO:0000256" key="1">
    <source>
        <dbReference type="ARBA" id="ARBA00001954"/>
    </source>
</evidence>
<dbReference type="KEGG" id="act:ACLA_087580"/>
<proteinExistence type="inferred from homology"/>
<dbReference type="PANTHER" id="PTHR30468:SF10">
    <property type="entry name" value="TAUD_TFDA-LIKE DOMAIN-CONTAINING PROTEIN"/>
    <property type="match status" value="1"/>
</dbReference>
<dbReference type="eggNOG" id="ENOG502QS4K">
    <property type="taxonomic scope" value="Eukaryota"/>
</dbReference>
<keyword evidence="10" id="KW-1185">Reference proteome</keyword>
<evidence type="ECO:0000313" key="10">
    <source>
        <dbReference type="Proteomes" id="UP000006701"/>
    </source>
</evidence>
<evidence type="ECO:0000256" key="6">
    <source>
        <dbReference type="ARBA" id="ARBA00023004"/>
    </source>
</evidence>
<organism evidence="9 10">
    <name type="scientific">Aspergillus clavatus (strain ATCC 1007 / CBS 513.65 / DSM 816 / NCTC 3887 / NRRL 1 / QM 1276 / 107)</name>
    <dbReference type="NCBI Taxonomy" id="344612"/>
    <lineage>
        <taxon>Eukaryota</taxon>
        <taxon>Fungi</taxon>
        <taxon>Dikarya</taxon>
        <taxon>Ascomycota</taxon>
        <taxon>Pezizomycotina</taxon>
        <taxon>Eurotiomycetes</taxon>
        <taxon>Eurotiomycetidae</taxon>
        <taxon>Eurotiales</taxon>
        <taxon>Aspergillaceae</taxon>
        <taxon>Aspergillus</taxon>
        <taxon>Aspergillus subgen. Fumigati</taxon>
    </lineage>
</organism>
<dbReference type="HOGENOM" id="CLU_036005_1_0_1"/>
<dbReference type="Proteomes" id="UP000006701">
    <property type="component" value="Unassembled WGS sequence"/>
</dbReference>
<dbReference type="InterPro" id="IPR042098">
    <property type="entry name" value="TauD-like_sf"/>
</dbReference>
<keyword evidence="4 9" id="KW-0223">Dioxygenase</keyword>
<dbReference type="FunFam" id="3.60.130.10:FF:000005">
    <property type="entry name" value="TfdA family taurine dioxygenase"/>
    <property type="match status" value="1"/>
</dbReference>
<protein>
    <submittedName>
        <fullName evidence="9">TfdA family taurine dioxygenase, putative</fullName>
    </submittedName>
</protein>
<feature type="region of interest" description="Disordered" evidence="7">
    <location>
        <begin position="327"/>
        <end position="364"/>
    </location>
</feature>
<dbReference type="AlphaFoldDB" id="A1CUR5"/>
<sequence>MAPTLEESSHVVPITIPSKAAQGPSTLQREPLKLSGVLDQFESFDVTPVIGKEFPTVNLKEWLQAPNSDELLRDLAITISQRGVVFFRKQDDLDNDSQKELIQRLGQLAGKPATSGLHIHPVTNAGREHGGKDDEISVISSEQRKKLYKGRYVSGQSLKGGWHSDITFEPVPSDYAVLRLTKLPKTGGDTLWASGYEVFDRISEPYQRFLESLAATYAQPGFNQSAKDNNFELYSGPRGAPENVGTELRAEHPVIRTNPVTGWKSVFAVGAHVEKINGVAEEESKHLLNWFVTLIVENHDLQVRHKWNNPNDLAIWDNRSVYHTATNDYDPFGEEREGQRAVSLGERPYLDPNSKSRRQALGQA</sequence>
<dbReference type="Gene3D" id="3.60.130.10">
    <property type="entry name" value="Clavaminate synthase-like"/>
    <property type="match status" value="1"/>
</dbReference>
<gene>
    <name evidence="9" type="ORF">ACLA_087580</name>
</gene>
<evidence type="ECO:0000256" key="5">
    <source>
        <dbReference type="ARBA" id="ARBA00023002"/>
    </source>
</evidence>
<comment type="cofactor">
    <cofactor evidence="1">
        <name>Fe(2+)</name>
        <dbReference type="ChEBI" id="CHEBI:29033"/>
    </cofactor>
</comment>
<dbReference type="InterPro" id="IPR003819">
    <property type="entry name" value="TauD/TfdA-like"/>
</dbReference>
<evidence type="ECO:0000256" key="2">
    <source>
        <dbReference type="ARBA" id="ARBA00005896"/>
    </source>
</evidence>
<dbReference type="RefSeq" id="XP_001268478.1">
    <property type="nucleotide sequence ID" value="XM_001268477.1"/>
</dbReference>
<dbReference type="GO" id="GO:0016706">
    <property type="term" value="F:2-oxoglutarate-dependent dioxygenase activity"/>
    <property type="evidence" value="ECO:0007669"/>
    <property type="project" value="TreeGrafter"/>
</dbReference>
<dbReference type="GO" id="GO:0005737">
    <property type="term" value="C:cytoplasm"/>
    <property type="evidence" value="ECO:0007669"/>
    <property type="project" value="TreeGrafter"/>
</dbReference>
<dbReference type="OrthoDB" id="10257314at2759"/>
<dbReference type="PANTHER" id="PTHR30468">
    <property type="entry name" value="ALPHA-KETOGLUTARATE-DEPENDENT SULFONATE DIOXYGENASE"/>
    <property type="match status" value="1"/>
</dbReference>
<evidence type="ECO:0000256" key="7">
    <source>
        <dbReference type="SAM" id="MobiDB-lite"/>
    </source>
</evidence>
<keyword evidence="5" id="KW-0560">Oxidoreductase</keyword>
<evidence type="ECO:0000256" key="4">
    <source>
        <dbReference type="ARBA" id="ARBA00022964"/>
    </source>
</evidence>
<dbReference type="Pfam" id="PF02668">
    <property type="entry name" value="TauD"/>
    <property type="match status" value="1"/>
</dbReference>
<dbReference type="InterPro" id="IPR051323">
    <property type="entry name" value="AtsK-like"/>
</dbReference>
<comment type="similarity">
    <text evidence="2">Belongs to the TfdA dioxygenase family.</text>
</comment>
<feature type="domain" description="TauD/TfdA-like" evidence="8">
    <location>
        <begin position="44"/>
        <end position="341"/>
    </location>
</feature>
<evidence type="ECO:0000256" key="3">
    <source>
        <dbReference type="ARBA" id="ARBA00022723"/>
    </source>
</evidence>
<keyword evidence="3" id="KW-0479">Metal-binding</keyword>
<dbReference type="GO" id="GO:0046872">
    <property type="term" value="F:metal ion binding"/>
    <property type="evidence" value="ECO:0007669"/>
    <property type="project" value="UniProtKB-KW"/>
</dbReference>
<dbReference type="GeneID" id="4699799"/>
<evidence type="ECO:0000313" key="9">
    <source>
        <dbReference type="EMBL" id="EAW07052.1"/>
    </source>
</evidence>
<accession>A1CUR5</accession>
<name>A1CUR5_ASPCL</name>